<protein>
    <submittedName>
        <fullName evidence="2">Uncharacterized protein</fullName>
    </submittedName>
</protein>
<accession>A0A075I6V0</accession>
<keyword evidence="1" id="KW-1133">Transmembrane helix</keyword>
<keyword evidence="1" id="KW-0812">Transmembrane</keyword>
<reference evidence="2" key="1">
    <citation type="journal article" date="2014" name="Genome Biol. Evol.">
        <title>Pangenome evidence for extensive interdomain horizontal transfer affecting lineage core and shell genes in uncultured planktonic thaumarchaeota and euryarchaeota.</title>
        <authorList>
            <person name="Deschamps P."/>
            <person name="Zivanovic Y."/>
            <person name="Moreira D."/>
            <person name="Rodriguez-Valera F."/>
            <person name="Lopez-Garcia P."/>
        </authorList>
    </citation>
    <scope>NUCLEOTIDE SEQUENCE</scope>
</reference>
<dbReference type="AlphaFoldDB" id="A0A075I6V0"/>
<feature type="transmembrane region" description="Helical" evidence="1">
    <location>
        <begin position="6"/>
        <end position="30"/>
    </location>
</feature>
<proteinExistence type="predicted"/>
<evidence type="ECO:0000256" key="1">
    <source>
        <dbReference type="SAM" id="Phobius"/>
    </source>
</evidence>
<dbReference type="EMBL" id="KF901195">
    <property type="protein sequence ID" value="AIF21633.1"/>
    <property type="molecule type" value="Genomic_DNA"/>
</dbReference>
<evidence type="ECO:0000313" key="2">
    <source>
        <dbReference type="EMBL" id="AIF21633.1"/>
    </source>
</evidence>
<name>A0A075I6V0_9ARCH</name>
<sequence>MAAEKYIAIGSIALYTIFAAEMITLFNFMIQATEATFLEILQQKFYSLYQ</sequence>
<keyword evidence="1" id="KW-0472">Membrane</keyword>
<organism evidence="2">
    <name type="scientific">uncultured marine thaumarchaeote SAT1000_05_G10</name>
    <dbReference type="NCBI Taxonomy" id="1456358"/>
    <lineage>
        <taxon>Archaea</taxon>
        <taxon>Nitrososphaerota</taxon>
        <taxon>environmental samples</taxon>
    </lineage>
</organism>